<dbReference type="EMBL" id="CP000934">
    <property type="protein sequence ID" value="ACE83182.1"/>
    <property type="molecule type" value="Genomic_DNA"/>
</dbReference>
<evidence type="ECO:0000313" key="3">
    <source>
        <dbReference type="EMBL" id="ACE83182.1"/>
    </source>
</evidence>
<keyword evidence="2 3" id="KW-0808">Transferase</keyword>
<organism evidence="3 4">
    <name type="scientific">Cellvibrio japonicus (strain Ueda107)</name>
    <name type="common">Pseudomonas fluorescens subsp. cellulosa</name>
    <dbReference type="NCBI Taxonomy" id="498211"/>
    <lineage>
        <taxon>Bacteria</taxon>
        <taxon>Pseudomonadati</taxon>
        <taxon>Pseudomonadota</taxon>
        <taxon>Gammaproteobacteria</taxon>
        <taxon>Cellvibrionales</taxon>
        <taxon>Cellvibrionaceae</taxon>
        <taxon>Cellvibrio</taxon>
    </lineage>
</organism>
<dbReference type="AlphaFoldDB" id="B3PJL1"/>
<dbReference type="RefSeq" id="WP_012486296.1">
    <property type="nucleotide sequence ID" value="NC_010995.1"/>
</dbReference>
<evidence type="ECO:0000256" key="2">
    <source>
        <dbReference type="ARBA" id="ARBA00022679"/>
    </source>
</evidence>
<gene>
    <name evidence="3" type="primary">gt26A</name>
    <name evidence="3" type="ordered locus">CJA_0617</name>
</gene>
<reference evidence="3 4" key="1">
    <citation type="journal article" date="2008" name="J. Bacteriol.">
        <title>Insights into plant cell wall degradation from the genome sequence of the soil bacterium Cellvibrio japonicus.</title>
        <authorList>
            <person name="Deboy R.T."/>
            <person name="Mongodin E.F."/>
            <person name="Fouts D.E."/>
            <person name="Tailford L.E."/>
            <person name="Khouri H."/>
            <person name="Emerson J.B."/>
            <person name="Mohamoud Y."/>
            <person name="Watkins K."/>
            <person name="Henrissat B."/>
            <person name="Gilbert H.J."/>
            <person name="Nelson K.E."/>
        </authorList>
    </citation>
    <scope>NUCLEOTIDE SEQUENCE [LARGE SCALE GENOMIC DNA]</scope>
    <source>
        <strain evidence="3 4">Ueda107</strain>
    </source>
</reference>
<dbReference type="GO" id="GO:0016758">
    <property type="term" value="F:hexosyltransferase activity"/>
    <property type="evidence" value="ECO:0007669"/>
    <property type="project" value="TreeGrafter"/>
</dbReference>
<dbReference type="Proteomes" id="UP000001036">
    <property type="component" value="Chromosome"/>
</dbReference>
<dbReference type="HOGENOM" id="CLU_063203_1_0_6"/>
<proteinExistence type="predicted"/>
<dbReference type="PANTHER" id="PTHR34136">
    <property type="match status" value="1"/>
</dbReference>
<evidence type="ECO:0000256" key="1">
    <source>
        <dbReference type="ARBA" id="ARBA00022676"/>
    </source>
</evidence>
<keyword evidence="1 3" id="KW-0328">Glycosyltransferase</keyword>
<dbReference type="eggNOG" id="COG1922">
    <property type="taxonomic scope" value="Bacteria"/>
</dbReference>
<evidence type="ECO:0000313" key="4">
    <source>
        <dbReference type="Proteomes" id="UP000001036"/>
    </source>
</evidence>
<keyword evidence="4" id="KW-1185">Reference proteome</keyword>
<dbReference type="PANTHER" id="PTHR34136:SF1">
    <property type="entry name" value="UDP-N-ACETYL-D-MANNOSAMINURONIC ACID TRANSFERASE"/>
    <property type="match status" value="1"/>
</dbReference>
<dbReference type="OrthoDB" id="9808602at2"/>
<dbReference type="STRING" id="498211.CJA_0617"/>
<protein>
    <submittedName>
        <fullName evidence="3">Glycosyl transferase, putative, gt26A</fullName>
        <ecNumber evidence="3">2.4.1.-</ecNumber>
    </submittedName>
</protein>
<dbReference type="CAZy" id="GT26">
    <property type="family name" value="Glycosyltransferase Family 26"/>
</dbReference>
<accession>B3PJL1</accession>
<dbReference type="Pfam" id="PF03808">
    <property type="entry name" value="Glyco_tran_WecG"/>
    <property type="match status" value="1"/>
</dbReference>
<dbReference type="NCBIfam" id="TIGR00696">
    <property type="entry name" value="wecG_tagA_cpsF"/>
    <property type="match status" value="1"/>
</dbReference>
<dbReference type="EC" id="2.4.1.-" evidence="3"/>
<dbReference type="InterPro" id="IPR004629">
    <property type="entry name" value="WecG_TagA_CpsF"/>
</dbReference>
<dbReference type="CDD" id="cd06533">
    <property type="entry name" value="Glyco_transf_WecG_TagA"/>
    <property type="match status" value="1"/>
</dbReference>
<name>B3PJL1_CELJU</name>
<dbReference type="KEGG" id="cja:CJA_0617"/>
<sequence length="247" mass="27388">MKSAPVTLALGGFPVLCTRGEELQHRLHMHLRAGDQMAVFFANTNFVVRCQGLQPAMAEGCLIINDGVGVDIATWLVHRKRFPQNLNGSDFVPGFLRELGRDARVFLFGGKPGIAQRAAQALREDFAVPVVGTSDGYSQASDNEGLVERINASGATVLLVAMGNPLQEQWILQHRNQLEARLLIGVGALLDFLAGDKPRAPHWVRRLRLEWLYRLTLEPARLARRYTLDIAVFLALCLRRGKRVSEG</sequence>